<gene>
    <name evidence="1" type="ORF">QE207_11585</name>
</gene>
<name>A0AA95G8U6_9GAMM</name>
<organism evidence="1 2">
    <name type="scientific">Arsenophonus nasoniae</name>
    <name type="common">son-killer infecting Nasonia vitripennis</name>
    <dbReference type="NCBI Taxonomy" id="638"/>
    <lineage>
        <taxon>Bacteria</taxon>
        <taxon>Pseudomonadati</taxon>
        <taxon>Pseudomonadota</taxon>
        <taxon>Gammaproteobacteria</taxon>
        <taxon>Enterobacterales</taxon>
        <taxon>Morganellaceae</taxon>
        <taxon>Arsenophonus</taxon>
    </lineage>
</organism>
<sequence length="276" mass="32283">MFAINKITPNQISTYQTDIQRASPPLSSIEKQHINFLDSLYANENISQPLHSYDEALALLTPIFDKDYVENKSKINFVSTMNRFNQLEGYKKCHFIDWYSIQDYQYSSYTYLNSMLKLGTAVNHHHPLVAQLNLSLMHLSLFDNYHSQFTPRMVYRGEVRKAADMMFLQTNSSYKLDTFFSTYEIQDKVIPYLKDKTTLANDKINVLYEIQYTEPLVGANISALLKNGKHDVLFWPKTEFIITDIKSNPKDTNITIRMTTANLEQYEWDNHLHSLF</sequence>
<accession>A0AA95G8U6</accession>
<evidence type="ECO:0000313" key="1">
    <source>
        <dbReference type="EMBL" id="WGL94371.1"/>
    </source>
</evidence>
<protein>
    <recommendedName>
        <fullName evidence="3">NAD(+)--protein-arginine ADP-ribosyltransferase</fullName>
    </recommendedName>
</protein>
<reference evidence="1" key="1">
    <citation type="submission" date="2023-04" db="EMBL/GenBank/DDBJ databases">
        <title>Genome dynamics across the evolutionary transition to endosymbiosis.</title>
        <authorList>
            <person name="Siozios S."/>
            <person name="Nadal-Jimenez P."/>
            <person name="Azagi T."/>
            <person name="Sprong H."/>
            <person name="Frost C.L."/>
            <person name="Parratt S.R."/>
            <person name="Taylor G."/>
            <person name="Brettell L."/>
            <person name="Lew K.C."/>
            <person name="Croft L."/>
            <person name="King K.C."/>
            <person name="Brockhurst M.A."/>
            <person name="Hypsa V."/>
            <person name="Novakova E."/>
            <person name="Darby A.C."/>
            <person name="Hurst G.D.D."/>
        </authorList>
    </citation>
    <scope>NUCLEOTIDE SEQUENCE</scope>
    <source>
        <strain evidence="1">AIh</strain>
    </source>
</reference>
<dbReference type="RefSeq" id="WP_280628683.1">
    <property type="nucleotide sequence ID" value="NZ_CP123498.1"/>
</dbReference>
<dbReference type="Proteomes" id="UP001177597">
    <property type="component" value="Chromosome"/>
</dbReference>
<dbReference type="EMBL" id="CP123498">
    <property type="protein sequence ID" value="WGL94371.1"/>
    <property type="molecule type" value="Genomic_DNA"/>
</dbReference>
<dbReference type="AlphaFoldDB" id="A0AA95G8U6"/>
<evidence type="ECO:0000313" key="2">
    <source>
        <dbReference type="Proteomes" id="UP001177597"/>
    </source>
</evidence>
<dbReference type="SUPFAM" id="SSF56399">
    <property type="entry name" value="ADP-ribosylation"/>
    <property type="match status" value="1"/>
</dbReference>
<proteinExistence type="predicted"/>
<dbReference type="Gene3D" id="3.90.176.10">
    <property type="entry name" value="Toxin ADP-ribosyltransferase, Chain A, domain 1"/>
    <property type="match status" value="1"/>
</dbReference>
<evidence type="ECO:0008006" key="3">
    <source>
        <dbReference type="Google" id="ProtNLM"/>
    </source>
</evidence>